<evidence type="ECO:0000256" key="3">
    <source>
        <dbReference type="ARBA" id="ARBA00022801"/>
    </source>
</evidence>
<proteinExistence type="inferred from homology"/>
<dbReference type="InterPro" id="IPR018044">
    <property type="entry name" value="Peptidase_S11"/>
</dbReference>
<sequence>MVTVLVILILCLTAIGIAYLIHSGSKKDYVIDYETKNYNKSLYKGDTFAKDLCVTSNNVSLEGYADDDSLGAAGLFDIKNNTVLYADNIHTQLYPASTTKVMTAYVALKYGNLDDIVTISENAVNLDADAQVCGFEAGDQVSMYDLMNGLLLYSGNDAALAIAEHVGGSVEAFVQKMNEEAKALGATNTNFVNPHGLHDPQQYTTAYDLYLMFNACSKNPTFIDIISQKSYSATITSADGDQWTTEWIPTNYYSAGEATPPEGVNVLGGKTGTTDEAGSCVILYNQDMESNPYISVIMGADTKTILYDDMTALLAVGVGTKSSKN</sequence>
<dbReference type="PANTHER" id="PTHR21581:SF6">
    <property type="entry name" value="TRAFFICKING PROTEIN PARTICLE COMPLEX SUBUNIT 12"/>
    <property type="match status" value="1"/>
</dbReference>
<feature type="domain" description="Peptidase S11 D-alanyl-D-alanine carboxypeptidase A N-terminal" evidence="8">
    <location>
        <begin position="73"/>
        <end position="302"/>
    </location>
</feature>
<dbReference type="EMBL" id="JACOPE010000001">
    <property type="protein sequence ID" value="MBC5683309.1"/>
    <property type="molecule type" value="Genomic_DNA"/>
</dbReference>
<evidence type="ECO:0000256" key="6">
    <source>
        <dbReference type="ARBA" id="ARBA00023316"/>
    </source>
</evidence>
<evidence type="ECO:0000256" key="5">
    <source>
        <dbReference type="ARBA" id="ARBA00022984"/>
    </source>
</evidence>
<name>A0ABR7G7C5_9FIRM</name>
<keyword evidence="4" id="KW-0133">Cell shape</keyword>
<keyword evidence="9" id="KW-0645">Protease</keyword>
<dbReference type="GO" id="GO:0004180">
    <property type="term" value="F:carboxypeptidase activity"/>
    <property type="evidence" value="ECO:0007669"/>
    <property type="project" value="UniProtKB-KW"/>
</dbReference>
<evidence type="ECO:0000313" key="9">
    <source>
        <dbReference type="EMBL" id="MBC5683309.1"/>
    </source>
</evidence>
<protein>
    <submittedName>
        <fullName evidence="9">D-alanyl-D-alanine carboxypeptidase</fullName>
    </submittedName>
</protein>
<dbReference type="SUPFAM" id="SSF56601">
    <property type="entry name" value="beta-lactamase/transpeptidase-like"/>
    <property type="match status" value="1"/>
</dbReference>
<dbReference type="PRINTS" id="PR00725">
    <property type="entry name" value="DADACBPTASE1"/>
</dbReference>
<accession>A0ABR7G7C5</accession>
<evidence type="ECO:0000256" key="7">
    <source>
        <dbReference type="RuleBase" id="RU004016"/>
    </source>
</evidence>
<dbReference type="Pfam" id="PF00768">
    <property type="entry name" value="Peptidase_S11"/>
    <property type="match status" value="1"/>
</dbReference>
<keyword evidence="5" id="KW-0573">Peptidoglycan synthesis</keyword>
<keyword evidence="6" id="KW-0961">Cell wall biogenesis/degradation</keyword>
<dbReference type="InterPro" id="IPR012338">
    <property type="entry name" value="Beta-lactam/transpept-like"/>
</dbReference>
<evidence type="ECO:0000259" key="8">
    <source>
        <dbReference type="Pfam" id="PF00768"/>
    </source>
</evidence>
<keyword evidence="9" id="KW-0121">Carboxypeptidase</keyword>
<comment type="similarity">
    <text evidence="1 7">Belongs to the peptidase S11 family.</text>
</comment>
<evidence type="ECO:0000256" key="4">
    <source>
        <dbReference type="ARBA" id="ARBA00022960"/>
    </source>
</evidence>
<dbReference type="PANTHER" id="PTHR21581">
    <property type="entry name" value="D-ALANYL-D-ALANINE CARBOXYPEPTIDASE"/>
    <property type="match status" value="1"/>
</dbReference>
<keyword evidence="3" id="KW-0378">Hydrolase</keyword>
<dbReference type="Gene3D" id="3.40.710.10">
    <property type="entry name" value="DD-peptidase/beta-lactamase superfamily"/>
    <property type="match status" value="1"/>
</dbReference>
<reference evidence="9 10" key="1">
    <citation type="submission" date="2020-08" db="EMBL/GenBank/DDBJ databases">
        <title>Genome public.</title>
        <authorList>
            <person name="Liu C."/>
            <person name="Sun Q."/>
        </authorList>
    </citation>
    <scope>NUCLEOTIDE SEQUENCE [LARGE SCALE GENOMIC DNA]</scope>
    <source>
        <strain evidence="9 10">NSJ-13</strain>
    </source>
</reference>
<evidence type="ECO:0000256" key="2">
    <source>
        <dbReference type="ARBA" id="ARBA00022729"/>
    </source>
</evidence>
<evidence type="ECO:0000256" key="1">
    <source>
        <dbReference type="ARBA" id="ARBA00007164"/>
    </source>
</evidence>
<dbReference type="InterPro" id="IPR001967">
    <property type="entry name" value="Peptidase_S11_N"/>
</dbReference>
<comment type="caution">
    <text evidence="9">The sequence shown here is derived from an EMBL/GenBank/DDBJ whole genome shotgun (WGS) entry which is preliminary data.</text>
</comment>
<gene>
    <name evidence="9" type="ORF">H8S40_06960</name>
</gene>
<evidence type="ECO:0000313" key="10">
    <source>
        <dbReference type="Proteomes" id="UP000631576"/>
    </source>
</evidence>
<keyword evidence="2" id="KW-0732">Signal</keyword>
<dbReference type="Proteomes" id="UP000631576">
    <property type="component" value="Unassembled WGS sequence"/>
</dbReference>
<organism evidence="9 10">
    <name type="scientific">Ruminococcus hominis</name>
    <dbReference type="NCBI Taxonomy" id="2763065"/>
    <lineage>
        <taxon>Bacteria</taxon>
        <taxon>Bacillati</taxon>
        <taxon>Bacillota</taxon>
        <taxon>Clostridia</taxon>
        <taxon>Eubacteriales</taxon>
        <taxon>Oscillospiraceae</taxon>
        <taxon>Ruminococcus</taxon>
    </lineage>
</organism>
<keyword evidence="10" id="KW-1185">Reference proteome</keyword>